<keyword evidence="5" id="KW-1185">Reference proteome</keyword>
<dbReference type="GO" id="GO:0006869">
    <property type="term" value="P:lipid transport"/>
    <property type="evidence" value="ECO:0007669"/>
    <property type="project" value="InterPro"/>
</dbReference>
<comment type="function">
    <text evidence="1">Plant non-specific lipid-transfer proteins transfer phospholipids as well as galactolipids across membranes. May play a role in wax or cutin deposition in the cell walls of expanding epidermal cells and certain secretory tissues.</text>
</comment>
<dbReference type="InterPro" id="IPR000528">
    <property type="entry name" value="Plant_nsLTP"/>
</dbReference>
<organism evidence="4 5">
    <name type="scientific">Aristolochia fimbriata</name>
    <name type="common">White veined hardy Dutchman's pipe vine</name>
    <dbReference type="NCBI Taxonomy" id="158543"/>
    <lineage>
        <taxon>Eukaryota</taxon>
        <taxon>Viridiplantae</taxon>
        <taxon>Streptophyta</taxon>
        <taxon>Embryophyta</taxon>
        <taxon>Tracheophyta</taxon>
        <taxon>Spermatophyta</taxon>
        <taxon>Magnoliopsida</taxon>
        <taxon>Magnoliidae</taxon>
        <taxon>Piperales</taxon>
        <taxon>Aristolochiaceae</taxon>
        <taxon>Aristolochia</taxon>
    </lineage>
</organism>
<dbReference type="GO" id="GO:0008289">
    <property type="term" value="F:lipid binding"/>
    <property type="evidence" value="ECO:0007669"/>
    <property type="project" value="UniProtKB-KW"/>
</dbReference>
<dbReference type="SUPFAM" id="SSF47699">
    <property type="entry name" value="Bifunctional inhibitor/lipid-transfer protein/seed storage 2S albumin"/>
    <property type="match status" value="1"/>
</dbReference>
<dbReference type="Gene3D" id="1.10.110.10">
    <property type="entry name" value="Plant lipid-transfer and hydrophobic proteins"/>
    <property type="match status" value="1"/>
</dbReference>
<dbReference type="Proteomes" id="UP000825729">
    <property type="component" value="Unassembled WGS sequence"/>
</dbReference>
<evidence type="ECO:0000313" key="4">
    <source>
        <dbReference type="EMBL" id="KAG9450900.1"/>
    </source>
</evidence>
<dbReference type="InterPro" id="IPR036312">
    <property type="entry name" value="Bifun_inhib/LTP/seed_sf"/>
</dbReference>
<feature type="signal peptide" evidence="2">
    <location>
        <begin position="1"/>
        <end position="25"/>
    </location>
</feature>
<dbReference type="PRINTS" id="PR00382">
    <property type="entry name" value="LIPIDTRNSFER"/>
</dbReference>
<protein>
    <recommendedName>
        <fullName evidence="1">Non-specific lipid-transfer protein</fullName>
    </recommendedName>
</protein>
<proteinExistence type="inferred from homology"/>
<keyword evidence="1" id="KW-0813">Transport</keyword>
<name>A0AAV7EPZ8_ARIFI</name>
<keyword evidence="2" id="KW-0732">Signal</keyword>
<accession>A0AAV7EPZ8</accession>
<dbReference type="PANTHER" id="PTHR33076">
    <property type="entry name" value="NON-SPECIFIC LIPID-TRANSFER PROTEIN 2-RELATED"/>
    <property type="match status" value="1"/>
</dbReference>
<sequence length="117" mass="11869">MAKSTAAVCVLLVLALALVVGRSEAVTCGEVNSSLAQCLKYLTGDVAAPSEACCAGVGHIRDICKSSDDKRVACSCLKQAAAGIHNIKAAAASELPNKCGLTLPIPISPDTDCTQIP</sequence>
<dbReference type="Pfam" id="PF00234">
    <property type="entry name" value="Tryp_alpha_amyl"/>
    <property type="match status" value="1"/>
</dbReference>
<gene>
    <name evidence="4" type="ORF">H6P81_010865</name>
</gene>
<evidence type="ECO:0000256" key="2">
    <source>
        <dbReference type="SAM" id="SignalP"/>
    </source>
</evidence>
<dbReference type="InterPro" id="IPR016140">
    <property type="entry name" value="Bifunc_inhib/LTP/seed_store"/>
</dbReference>
<keyword evidence="1" id="KW-0446">Lipid-binding</keyword>
<dbReference type="AlphaFoldDB" id="A0AAV7EPZ8"/>
<feature type="chain" id="PRO_5043630664" description="Non-specific lipid-transfer protein" evidence="2">
    <location>
        <begin position="26"/>
        <end position="117"/>
    </location>
</feature>
<evidence type="ECO:0000313" key="5">
    <source>
        <dbReference type="Proteomes" id="UP000825729"/>
    </source>
</evidence>
<evidence type="ECO:0000259" key="3">
    <source>
        <dbReference type="SMART" id="SM00499"/>
    </source>
</evidence>
<dbReference type="SMART" id="SM00499">
    <property type="entry name" value="AAI"/>
    <property type="match status" value="1"/>
</dbReference>
<feature type="domain" description="Bifunctional inhibitor/plant lipid transfer protein/seed storage helical" evidence="3">
    <location>
        <begin position="28"/>
        <end position="113"/>
    </location>
</feature>
<dbReference type="PROSITE" id="PS00597">
    <property type="entry name" value="PLANT_LTP"/>
    <property type="match status" value="1"/>
</dbReference>
<reference evidence="4 5" key="1">
    <citation type="submission" date="2021-07" db="EMBL/GenBank/DDBJ databases">
        <title>The Aristolochia fimbriata genome: insights into angiosperm evolution, floral development and chemical biosynthesis.</title>
        <authorList>
            <person name="Jiao Y."/>
        </authorList>
    </citation>
    <scope>NUCLEOTIDE SEQUENCE [LARGE SCALE GENOMIC DNA]</scope>
    <source>
        <strain evidence="4">IBCAS-2021</strain>
        <tissue evidence="4">Leaf</tissue>
    </source>
</reference>
<dbReference type="CDD" id="cd01960">
    <property type="entry name" value="nsLTP1"/>
    <property type="match status" value="1"/>
</dbReference>
<comment type="similarity">
    <text evidence="1">Belongs to the plant LTP family.</text>
</comment>
<evidence type="ECO:0000256" key="1">
    <source>
        <dbReference type="RuleBase" id="RU000628"/>
    </source>
</evidence>
<dbReference type="EMBL" id="JAINDJ010000004">
    <property type="protein sequence ID" value="KAG9450900.1"/>
    <property type="molecule type" value="Genomic_DNA"/>
</dbReference>
<comment type="caution">
    <text evidence="4">The sequence shown here is derived from an EMBL/GenBank/DDBJ whole genome shotgun (WGS) entry which is preliminary data.</text>
</comment>